<reference evidence="3 4" key="1">
    <citation type="submission" date="2023-07" db="EMBL/GenBank/DDBJ databases">
        <title>Sequencing the genomes of 1000 actinobacteria strains.</title>
        <authorList>
            <person name="Klenk H.-P."/>
        </authorList>
    </citation>
    <scope>NUCLEOTIDE SEQUENCE [LARGE SCALE GENOMIC DNA]</scope>
    <source>
        <strain evidence="3 4">DSM 19426</strain>
    </source>
</reference>
<proteinExistence type="predicted"/>
<evidence type="ECO:0000259" key="2">
    <source>
        <dbReference type="Pfam" id="PF02720"/>
    </source>
</evidence>
<comment type="caution">
    <text evidence="3">The sequence shown here is derived from an EMBL/GenBank/DDBJ whole genome shotgun (WGS) entry which is preliminary data.</text>
</comment>
<feature type="compositionally biased region" description="Basic residues" evidence="1">
    <location>
        <begin position="519"/>
        <end position="534"/>
    </location>
</feature>
<feature type="compositionally biased region" description="Basic residues" evidence="1">
    <location>
        <begin position="299"/>
        <end position="308"/>
    </location>
</feature>
<accession>A0ABU2BYK8</accession>
<sequence>MAHYPFGTAEVEHDLGELTRGWDRTARLSRMQTRRRAREASEAQDLLDLVGWADDHRTDALESWAGAALLPGHEGHSEPIMMSGVPVDDFCLAELSAALGISQGAARARTEEALELRERLPRLWTAVHAGRLAAWMARQVARETRSLSDEAADFVDRQLAPFARTLTLTRIKRLVAAAIKRFDPERAAADERAAAEDRGVWFDLEHGGDELVTEDSRPNGTGRLEAVADVPDLLALKDALEVKAHEQQLLGDESSHQVRMAKGLGILADPQHALDLSAAAVDVLDPESGSAVATDSRVRRDRRPHRSRPVFGGDRPLHVHLHTSSQVARVEASGLPHAGSPISREAIERWIAELAPGVRVKVTPVVDLNRNHSVDAYEAPDHVRAMVELRDDTCVFPFCTNRGRFDLDHTTAYVPMDDGGPPGQAWTYKRVDSVFDLDPAGPDPWMPDWLREQSPGPRIRWASVRLPVDLAHRLQLPRHLDRHLPPRLMRARRGVGRAGGVPAVRLRAQGSGLRGGGWRARRRRGWSSRGRRGRSWCAGTPRRSRRPTWPAPGAR</sequence>
<evidence type="ECO:0000313" key="3">
    <source>
        <dbReference type="EMBL" id="MDR7363484.1"/>
    </source>
</evidence>
<keyword evidence="4" id="KW-1185">Reference proteome</keyword>
<evidence type="ECO:0000256" key="1">
    <source>
        <dbReference type="SAM" id="MobiDB-lite"/>
    </source>
</evidence>
<dbReference type="Proteomes" id="UP001183648">
    <property type="component" value="Unassembled WGS sequence"/>
</dbReference>
<feature type="region of interest" description="Disordered" evidence="1">
    <location>
        <begin position="511"/>
        <end position="555"/>
    </location>
</feature>
<dbReference type="InterPro" id="IPR003870">
    <property type="entry name" value="DUF222"/>
</dbReference>
<name>A0ABU2BYK8_9ACTN</name>
<feature type="domain" description="DUF222" evidence="2">
    <location>
        <begin position="93"/>
        <end position="203"/>
    </location>
</feature>
<gene>
    <name evidence="3" type="ORF">J2S63_003037</name>
</gene>
<dbReference type="Pfam" id="PF02720">
    <property type="entry name" value="DUF222"/>
    <property type="match status" value="1"/>
</dbReference>
<protein>
    <recommendedName>
        <fullName evidence="2">DUF222 domain-containing protein</fullName>
    </recommendedName>
</protein>
<dbReference type="EMBL" id="JAVDYG010000001">
    <property type="protein sequence ID" value="MDR7363484.1"/>
    <property type="molecule type" value="Genomic_DNA"/>
</dbReference>
<organism evidence="3 4">
    <name type="scientific">Nocardioides marmoribigeumensis</name>
    <dbReference type="NCBI Taxonomy" id="433649"/>
    <lineage>
        <taxon>Bacteria</taxon>
        <taxon>Bacillati</taxon>
        <taxon>Actinomycetota</taxon>
        <taxon>Actinomycetes</taxon>
        <taxon>Propionibacteriales</taxon>
        <taxon>Nocardioidaceae</taxon>
        <taxon>Nocardioides</taxon>
    </lineage>
</organism>
<evidence type="ECO:0000313" key="4">
    <source>
        <dbReference type="Proteomes" id="UP001183648"/>
    </source>
</evidence>
<feature type="region of interest" description="Disordered" evidence="1">
    <location>
        <begin position="289"/>
        <end position="315"/>
    </location>
</feature>